<feature type="transmembrane region" description="Helical" evidence="8">
    <location>
        <begin position="291"/>
        <end position="310"/>
    </location>
</feature>
<evidence type="ECO:0000256" key="7">
    <source>
        <dbReference type="ARBA" id="ARBA00023136"/>
    </source>
</evidence>
<comment type="subcellular location">
    <subcellularLocation>
        <location evidence="1">Cell membrane</location>
        <topology evidence="1">Multi-pass membrane protein</topology>
    </subcellularLocation>
</comment>
<keyword evidence="10" id="KW-1185">Reference proteome</keyword>
<dbReference type="PANTHER" id="PTHR36838">
    <property type="entry name" value="AUXIN EFFLUX CARRIER FAMILY PROTEIN"/>
    <property type="match status" value="1"/>
</dbReference>
<feature type="transmembrane region" description="Helical" evidence="8">
    <location>
        <begin position="197"/>
        <end position="216"/>
    </location>
</feature>
<evidence type="ECO:0000256" key="5">
    <source>
        <dbReference type="ARBA" id="ARBA00022692"/>
    </source>
</evidence>
<reference evidence="10" key="1">
    <citation type="journal article" date="2019" name="Int. J. Syst. Evol. Microbiol.">
        <title>The Global Catalogue of Microorganisms (GCM) 10K type strain sequencing project: providing services to taxonomists for standard genome sequencing and annotation.</title>
        <authorList>
            <consortium name="The Broad Institute Genomics Platform"/>
            <consortium name="The Broad Institute Genome Sequencing Center for Infectious Disease"/>
            <person name="Wu L."/>
            <person name="Ma J."/>
        </authorList>
    </citation>
    <scope>NUCLEOTIDE SEQUENCE [LARGE SCALE GENOMIC DNA]</scope>
    <source>
        <strain evidence="10">CGMCC 1.16444</strain>
    </source>
</reference>
<dbReference type="InterPro" id="IPR004776">
    <property type="entry name" value="Mem_transp_PIN-like"/>
</dbReference>
<feature type="transmembrane region" description="Helical" evidence="8">
    <location>
        <begin position="228"/>
        <end position="248"/>
    </location>
</feature>
<organism evidence="9 10">
    <name type="scientific">Flaviflagellibacter deserti</name>
    <dbReference type="NCBI Taxonomy" id="2267266"/>
    <lineage>
        <taxon>Bacteria</taxon>
        <taxon>Pseudomonadati</taxon>
        <taxon>Pseudomonadota</taxon>
        <taxon>Alphaproteobacteria</taxon>
        <taxon>Hyphomicrobiales</taxon>
        <taxon>Flaviflagellibacter</taxon>
    </lineage>
</organism>
<dbReference type="InterPro" id="IPR038770">
    <property type="entry name" value="Na+/solute_symporter_sf"/>
</dbReference>
<feature type="transmembrane region" description="Helical" evidence="8">
    <location>
        <begin position="63"/>
        <end position="85"/>
    </location>
</feature>
<feature type="transmembrane region" description="Helical" evidence="8">
    <location>
        <begin position="124"/>
        <end position="144"/>
    </location>
</feature>
<evidence type="ECO:0000256" key="2">
    <source>
        <dbReference type="ARBA" id="ARBA00010145"/>
    </source>
</evidence>
<sequence length="313" mass="33119">MLATLSVVLPIFGLVLAGFICRRTGILGPAALTELNRFVVWLGLPALFLKITVHASWDELYQPGFMVVFGLSCFILFFATILIRMRKKGLADASVEGLDAAYPNAGYMGFPLCFLVFGAESFPVVTIAAITTACVMFAMAIVLLEIGIQTERHPGRMALAVSRSLIKNPLVVSPAIGIAFAASGLPLPKAADTFLDLLSAAASPCALVALGLFLAAERAAVDKDRAGAILLTLLKLFVQPALTYVLAYHAFDLPKVTADTAILISALPTGTGPFMLAEYYKRDAAVTADTILYSTLASVLTISALLYVSGHTG</sequence>
<comment type="similarity">
    <text evidence="2">Belongs to the auxin efflux carrier (TC 2.A.69) family.</text>
</comment>
<dbReference type="Proteomes" id="UP001595796">
    <property type="component" value="Unassembled WGS sequence"/>
</dbReference>
<dbReference type="Gene3D" id="1.20.1530.20">
    <property type="match status" value="1"/>
</dbReference>
<proteinExistence type="inferred from homology"/>
<name>A0ABV9Z339_9HYPH</name>
<evidence type="ECO:0000256" key="6">
    <source>
        <dbReference type="ARBA" id="ARBA00022989"/>
    </source>
</evidence>
<evidence type="ECO:0000256" key="3">
    <source>
        <dbReference type="ARBA" id="ARBA00022448"/>
    </source>
</evidence>
<keyword evidence="7 8" id="KW-0472">Membrane</keyword>
<dbReference type="EMBL" id="JBHSJF010000006">
    <property type="protein sequence ID" value="MFC5068989.1"/>
    <property type="molecule type" value="Genomic_DNA"/>
</dbReference>
<feature type="transmembrane region" description="Helical" evidence="8">
    <location>
        <begin position="6"/>
        <end position="26"/>
    </location>
</feature>
<dbReference type="PANTHER" id="PTHR36838:SF3">
    <property type="entry name" value="TRANSPORTER AUXIN EFFLUX CARRIER EC FAMILY"/>
    <property type="match status" value="1"/>
</dbReference>
<evidence type="ECO:0000256" key="4">
    <source>
        <dbReference type="ARBA" id="ARBA00022475"/>
    </source>
</evidence>
<feature type="transmembrane region" description="Helical" evidence="8">
    <location>
        <begin position="97"/>
        <end position="118"/>
    </location>
</feature>
<gene>
    <name evidence="9" type="ORF">ACFPFW_13310</name>
</gene>
<dbReference type="RefSeq" id="WP_114956791.1">
    <property type="nucleotide sequence ID" value="NZ_JBHSJF010000006.1"/>
</dbReference>
<evidence type="ECO:0000256" key="1">
    <source>
        <dbReference type="ARBA" id="ARBA00004651"/>
    </source>
</evidence>
<keyword evidence="6 8" id="KW-1133">Transmembrane helix</keyword>
<keyword evidence="5 8" id="KW-0812">Transmembrane</keyword>
<keyword evidence="3" id="KW-0813">Transport</keyword>
<feature type="transmembrane region" description="Helical" evidence="8">
    <location>
        <begin position="38"/>
        <end position="57"/>
    </location>
</feature>
<comment type="caution">
    <text evidence="9">The sequence shown here is derived from an EMBL/GenBank/DDBJ whole genome shotgun (WGS) entry which is preliminary data.</text>
</comment>
<keyword evidence="4" id="KW-1003">Cell membrane</keyword>
<protein>
    <submittedName>
        <fullName evidence="9">AEC family transporter</fullName>
    </submittedName>
</protein>
<dbReference type="Pfam" id="PF03547">
    <property type="entry name" value="Mem_trans"/>
    <property type="match status" value="1"/>
</dbReference>
<feature type="transmembrane region" description="Helical" evidence="8">
    <location>
        <begin position="260"/>
        <end position="279"/>
    </location>
</feature>
<feature type="transmembrane region" description="Helical" evidence="8">
    <location>
        <begin position="165"/>
        <end position="185"/>
    </location>
</feature>
<evidence type="ECO:0000313" key="9">
    <source>
        <dbReference type="EMBL" id="MFC5068989.1"/>
    </source>
</evidence>
<evidence type="ECO:0000313" key="10">
    <source>
        <dbReference type="Proteomes" id="UP001595796"/>
    </source>
</evidence>
<accession>A0ABV9Z339</accession>
<evidence type="ECO:0000256" key="8">
    <source>
        <dbReference type="SAM" id="Phobius"/>
    </source>
</evidence>